<evidence type="ECO:0000259" key="6">
    <source>
        <dbReference type="SMART" id="SM00235"/>
    </source>
</evidence>
<dbReference type="Gene3D" id="3.40.390.10">
    <property type="entry name" value="Collagenase (Catalytic Domain)"/>
    <property type="match status" value="1"/>
</dbReference>
<dbReference type="SUPFAM" id="SSF55486">
    <property type="entry name" value="Metalloproteases ('zincins'), catalytic domain"/>
    <property type="match status" value="1"/>
</dbReference>
<keyword evidence="8" id="KW-1185">Reference proteome</keyword>
<keyword evidence="5" id="KW-0732">Signal</keyword>
<dbReference type="CDD" id="cd04279">
    <property type="entry name" value="ZnMc_MMP_like_1"/>
    <property type="match status" value="1"/>
</dbReference>
<dbReference type="InterPro" id="IPR024079">
    <property type="entry name" value="MetalloPept_cat_dom_sf"/>
</dbReference>
<dbReference type="Gene3D" id="2.60.120.380">
    <property type="match status" value="1"/>
</dbReference>
<feature type="domain" description="Peptidase metallopeptidase" evidence="6">
    <location>
        <begin position="152"/>
        <end position="309"/>
    </location>
</feature>
<dbReference type="PROSITE" id="PS51257">
    <property type="entry name" value="PROKAR_LIPOPROTEIN"/>
    <property type="match status" value="1"/>
</dbReference>
<organism evidence="7 8">
    <name type="scientific">Pseudoxanthomonas gei</name>
    <dbReference type="NCBI Taxonomy" id="1383030"/>
    <lineage>
        <taxon>Bacteria</taxon>
        <taxon>Pseudomonadati</taxon>
        <taxon>Pseudomonadota</taxon>
        <taxon>Gammaproteobacteria</taxon>
        <taxon>Lysobacterales</taxon>
        <taxon>Lysobacteraceae</taxon>
        <taxon>Pseudoxanthomonas</taxon>
    </lineage>
</organism>
<sequence>MNANHRTIDVSLLSLALALALAGCRKDEPVVTPPAVPAAEPAATPVVTDLKPASGAVEPTDANIAAAQQSIKEAADAARRKWLGKTFEEFEASVYKEPGEGGKYIVNGDIAIPDRKLLREFFEKMQQEADGVAHGKLTVARALTAATTTNGGVDIWTSAKKKQLAYCVSDAFGPHKAAVVADMQAATGAWEQAADVDFIHVAGQDGNCTAGNQSVVFDVRPVDVDGEYLARAFFPSDQRADRNVLIDNTSFDLTPGEPLQLVGILRHELGHALGLRHEHTRPEAGMCFEDANVITVTAYDKFSVMHYPQCNGGGDWSLVLTGLDKAGSACLYGKGSNNPENLSQCTYHAPSAPATGTASSQTFDNQSVAKDAKKQYGPFTVKPGTLAQVKMTAVGANPGDPDLYVRYTGQPDTARWNCRPYLSHANETCELEVPTNRSKIYVMVRGYAAGNFKLEVSYVKPD</sequence>
<dbReference type="Pfam" id="PF00413">
    <property type="entry name" value="Peptidase_M10"/>
    <property type="match status" value="1"/>
</dbReference>
<evidence type="ECO:0000256" key="2">
    <source>
        <dbReference type="ARBA" id="ARBA00022723"/>
    </source>
</evidence>
<protein>
    <submittedName>
        <fullName evidence="7">Peptidase M10</fullName>
    </submittedName>
</protein>
<dbReference type="RefSeq" id="WP_162349944.1">
    <property type="nucleotide sequence ID" value="NZ_QOVG01000007.1"/>
</dbReference>
<keyword evidence="4" id="KW-0862">Zinc</keyword>
<comment type="caution">
    <text evidence="7">The sequence shown here is derived from an EMBL/GenBank/DDBJ whole genome shotgun (WGS) entry which is preliminary data.</text>
</comment>
<feature type="chain" id="PRO_5045106328" evidence="5">
    <location>
        <begin position="23"/>
        <end position="462"/>
    </location>
</feature>
<evidence type="ECO:0000313" key="7">
    <source>
        <dbReference type="EMBL" id="NDK39358.1"/>
    </source>
</evidence>
<name>A0ABX0ACQ5_9GAMM</name>
<keyword evidence="2" id="KW-0479">Metal-binding</keyword>
<dbReference type="SMART" id="SM00235">
    <property type="entry name" value="ZnMc"/>
    <property type="match status" value="1"/>
</dbReference>
<keyword evidence="3" id="KW-0378">Hydrolase</keyword>
<evidence type="ECO:0000256" key="3">
    <source>
        <dbReference type="ARBA" id="ARBA00022801"/>
    </source>
</evidence>
<reference evidence="7 8" key="1">
    <citation type="submission" date="2018-07" db="EMBL/GenBank/DDBJ databases">
        <title>Whole genome Sequencing of Pseudoxanthomonas gei KCTC 32298 (T).</title>
        <authorList>
            <person name="Kumar S."/>
            <person name="Bansal K."/>
            <person name="Kaur A."/>
            <person name="Patil P."/>
            <person name="Sharma S."/>
            <person name="Patil P.B."/>
        </authorList>
    </citation>
    <scope>NUCLEOTIDE SEQUENCE [LARGE SCALE GENOMIC DNA]</scope>
    <source>
        <strain evidence="7 8">KCTC 32298</strain>
    </source>
</reference>
<feature type="signal peptide" evidence="5">
    <location>
        <begin position="1"/>
        <end position="22"/>
    </location>
</feature>
<dbReference type="InterPro" id="IPR001818">
    <property type="entry name" value="Pept_M10_metallopeptidase"/>
</dbReference>
<evidence type="ECO:0000256" key="4">
    <source>
        <dbReference type="ARBA" id="ARBA00022833"/>
    </source>
</evidence>
<keyword evidence="1" id="KW-0645">Protease</keyword>
<dbReference type="Proteomes" id="UP001429354">
    <property type="component" value="Unassembled WGS sequence"/>
</dbReference>
<evidence type="ECO:0000313" key="8">
    <source>
        <dbReference type="Proteomes" id="UP001429354"/>
    </source>
</evidence>
<accession>A0ABX0ACQ5</accession>
<dbReference type="EMBL" id="QOVG01000007">
    <property type="protein sequence ID" value="NDK39358.1"/>
    <property type="molecule type" value="Genomic_DNA"/>
</dbReference>
<dbReference type="InterPro" id="IPR006026">
    <property type="entry name" value="Peptidase_Metallo"/>
</dbReference>
<evidence type="ECO:0000256" key="1">
    <source>
        <dbReference type="ARBA" id="ARBA00022670"/>
    </source>
</evidence>
<evidence type="ECO:0000256" key="5">
    <source>
        <dbReference type="SAM" id="SignalP"/>
    </source>
</evidence>
<gene>
    <name evidence="7" type="ORF">DT603_10945</name>
</gene>
<proteinExistence type="predicted"/>